<dbReference type="Pfam" id="PF11716">
    <property type="entry name" value="MDMPI_N"/>
    <property type="match status" value="1"/>
</dbReference>
<dbReference type="EMBL" id="VFOK01000001">
    <property type="protein sequence ID" value="TQL32896.1"/>
    <property type="molecule type" value="Genomic_DNA"/>
</dbReference>
<evidence type="ECO:0000313" key="2">
    <source>
        <dbReference type="EMBL" id="TQL32896.1"/>
    </source>
</evidence>
<dbReference type="GO" id="GO:0016853">
    <property type="term" value="F:isomerase activity"/>
    <property type="evidence" value="ECO:0007669"/>
    <property type="project" value="UniProtKB-KW"/>
</dbReference>
<organism evidence="2 3">
    <name type="scientific">Barrientosiimonas humi</name>
    <dbReference type="NCBI Taxonomy" id="999931"/>
    <lineage>
        <taxon>Bacteria</taxon>
        <taxon>Bacillati</taxon>
        <taxon>Actinomycetota</taxon>
        <taxon>Actinomycetes</taxon>
        <taxon>Micrococcales</taxon>
        <taxon>Dermacoccaceae</taxon>
        <taxon>Barrientosiimonas</taxon>
    </lineage>
</organism>
<dbReference type="InterPro" id="IPR017517">
    <property type="entry name" value="Maleyloyr_isom"/>
</dbReference>
<accession>A0A542XAW4</accession>
<dbReference type="RefSeq" id="WP_142004984.1">
    <property type="nucleotide sequence ID" value="NZ_CAJTBP010000001.1"/>
</dbReference>
<dbReference type="NCBIfam" id="TIGR03083">
    <property type="entry name" value="maleylpyruvate isomerase family mycothiol-dependent enzyme"/>
    <property type="match status" value="1"/>
</dbReference>
<keyword evidence="2" id="KW-0670">Pyruvate</keyword>
<sequence>MTGVTTAYGWMVDGTDALLDQVDRLDDAAFAGPSLLPGWSRSHLLAHVHFNAEALTRLAEWARTGIENPMYADAEQRAEEIAHGATLPPDRLRELVHASARRLRAGLDRLGPQQWRAEVRTARGRTVPATEIAWLRTREVWVHTVDLDVGFSFRDVPADVRARLAGEAATTYAGGEAGPQLVAWLTGRAETPPRLDAWL</sequence>
<proteinExistence type="predicted"/>
<dbReference type="InterPro" id="IPR034660">
    <property type="entry name" value="DinB/YfiT-like"/>
</dbReference>
<feature type="domain" description="Mycothiol-dependent maleylpyruvate isomerase metal-binding" evidence="1">
    <location>
        <begin position="14"/>
        <end position="147"/>
    </location>
</feature>
<keyword evidence="2" id="KW-0413">Isomerase</keyword>
<evidence type="ECO:0000313" key="3">
    <source>
        <dbReference type="Proteomes" id="UP000318336"/>
    </source>
</evidence>
<evidence type="ECO:0000259" key="1">
    <source>
        <dbReference type="Pfam" id="PF11716"/>
    </source>
</evidence>
<dbReference type="AlphaFoldDB" id="A0A542XAW4"/>
<dbReference type="InterPro" id="IPR024344">
    <property type="entry name" value="MDMPI_metal-binding"/>
</dbReference>
<keyword evidence="3" id="KW-1185">Reference proteome</keyword>
<reference evidence="2 3" key="1">
    <citation type="submission" date="2019-06" db="EMBL/GenBank/DDBJ databases">
        <title>Sequencing the genomes of 1000 actinobacteria strains.</title>
        <authorList>
            <person name="Klenk H.-P."/>
        </authorList>
    </citation>
    <scope>NUCLEOTIDE SEQUENCE [LARGE SCALE GENOMIC DNA]</scope>
    <source>
        <strain evidence="2 3">DSM 24617</strain>
    </source>
</reference>
<dbReference type="GO" id="GO:0046872">
    <property type="term" value="F:metal ion binding"/>
    <property type="evidence" value="ECO:0007669"/>
    <property type="project" value="InterPro"/>
</dbReference>
<gene>
    <name evidence="2" type="ORF">FB554_1029</name>
</gene>
<name>A0A542XAW4_9MICO</name>
<comment type="caution">
    <text evidence="2">The sequence shown here is derived from an EMBL/GenBank/DDBJ whole genome shotgun (WGS) entry which is preliminary data.</text>
</comment>
<dbReference type="OrthoDB" id="5118203at2"/>
<dbReference type="Proteomes" id="UP000318336">
    <property type="component" value="Unassembled WGS sequence"/>
</dbReference>
<protein>
    <submittedName>
        <fullName evidence="2">Maleylpyruvate isomerase</fullName>
    </submittedName>
</protein>
<dbReference type="Gene3D" id="1.20.120.450">
    <property type="entry name" value="dinb family like domain"/>
    <property type="match status" value="1"/>
</dbReference>
<dbReference type="SUPFAM" id="SSF109854">
    <property type="entry name" value="DinB/YfiT-like putative metalloenzymes"/>
    <property type="match status" value="1"/>
</dbReference>